<feature type="transmembrane region" description="Helical" evidence="1">
    <location>
        <begin position="191"/>
        <end position="211"/>
    </location>
</feature>
<sequence length="230" mass="26618">MYIEIRTPQTQRLMYSNANVYELHKKPQATDPHIYITLNFYITDITVSEEGQRADCIIYSDKHITATAKDTAQHDHKKKYGAFLYNKFLSEIQRGVVEQNAIEPSLKRRENKIQPKFLIRHADTNRLADPEIDTTTIKTTHKEPCIKFSKLFGHPNIFYRHFKKNFSKKSKISVVLTNNYKRLLTKIVHDLITYVAMASTIALTFTAYSNVGNNHSFSRKILTCSTTLKG</sequence>
<organism evidence="2 3">
    <name type="scientific">Aphis glycines</name>
    <name type="common">Soybean aphid</name>
    <dbReference type="NCBI Taxonomy" id="307491"/>
    <lineage>
        <taxon>Eukaryota</taxon>
        <taxon>Metazoa</taxon>
        <taxon>Ecdysozoa</taxon>
        <taxon>Arthropoda</taxon>
        <taxon>Hexapoda</taxon>
        <taxon>Insecta</taxon>
        <taxon>Pterygota</taxon>
        <taxon>Neoptera</taxon>
        <taxon>Paraneoptera</taxon>
        <taxon>Hemiptera</taxon>
        <taxon>Sternorrhyncha</taxon>
        <taxon>Aphidomorpha</taxon>
        <taxon>Aphidoidea</taxon>
        <taxon>Aphididae</taxon>
        <taxon>Aphidini</taxon>
        <taxon>Aphis</taxon>
        <taxon>Aphis</taxon>
    </lineage>
</organism>
<keyword evidence="1" id="KW-0472">Membrane</keyword>
<accession>A0A6G0TTQ8</accession>
<name>A0A6G0TTQ8_APHGL</name>
<gene>
    <name evidence="2" type="ORF">AGLY_005617</name>
</gene>
<comment type="caution">
    <text evidence="2">The sequence shown here is derived from an EMBL/GenBank/DDBJ whole genome shotgun (WGS) entry which is preliminary data.</text>
</comment>
<dbReference type="EMBL" id="VYZN01000016">
    <property type="protein sequence ID" value="KAE9538518.1"/>
    <property type="molecule type" value="Genomic_DNA"/>
</dbReference>
<keyword evidence="3" id="KW-1185">Reference proteome</keyword>
<dbReference type="AlphaFoldDB" id="A0A6G0TTQ8"/>
<dbReference type="Proteomes" id="UP000475862">
    <property type="component" value="Unassembled WGS sequence"/>
</dbReference>
<reference evidence="2 3" key="1">
    <citation type="submission" date="2019-08" db="EMBL/GenBank/DDBJ databases">
        <title>The genome of the soybean aphid Biotype 1, its phylome, world population structure and adaptation to the North American continent.</title>
        <authorList>
            <person name="Giordano R."/>
            <person name="Donthu R.K."/>
            <person name="Hernandez A.G."/>
            <person name="Wright C.L."/>
            <person name="Zimin A.V."/>
        </authorList>
    </citation>
    <scope>NUCLEOTIDE SEQUENCE [LARGE SCALE GENOMIC DNA]</scope>
    <source>
        <tissue evidence="2">Whole aphids</tissue>
    </source>
</reference>
<proteinExistence type="predicted"/>
<evidence type="ECO:0000313" key="2">
    <source>
        <dbReference type="EMBL" id="KAE9538518.1"/>
    </source>
</evidence>
<protein>
    <submittedName>
        <fullName evidence="2">Uncharacterized protein</fullName>
    </submittedName>
</protein>
<keyword evidence="1" id="KW-1133">Transmembrane helix</keyword>
<evidence type="ECO:0000313" key="3">
    <source>
        <dbReference type="Proteomes" id="UP000475862"/>
    </source>
</evidence>
<evidence type="ECO:0000256" key="1">
    <source>
        <dbReference type="SAM" id="Phobius"/>
    </source>
</evidence>
<keyword evidence="1" id="KW-0812">Transmembrane</keyword>